<protein>
    <submittedName>
        <fullName evidence="1">EscU/YscU/HrcU family type III secretion system export apparatus switch protein</fullName>
    </submittedName>
</protein>
<dbReference type="EMBL" id="JAUBDI010000001">
    <property type="protein sequence ID" value="MDW0111796.1"/>
    <property type="molecule type" value="Genomic_DNA"/>
</dbReference>
<sequence length="109" mass="12164">MTEKKHTRKEAIALTYDPAAGEAPKLIAKGKGRIAENILSKAQEHNIPIQEDPTLVELLGQLNVNESIPEELYQAVAEVFAYIYHIDRAHGEGEISKRMTNGVKKNLKE</sequence>
<dbReference type="InterPro" id="IPR029025">
    <property type="entry name" value="T3SS_substrate_exporter_C"/>
</dbReference>
<dbReference type="RefSeq" id="WP_317941676.1">
    <property type="nucleotide sequence ID" value="NZ_JAUBDI010000001.1"/>
</dbReference>
<gene>
    <name evidence="1" type="ORF">QT711_01270</name>
</gene>
<dbReference type="PANTHER" id="PTHR30531">
    <property type="entry name" value="FLAGELLAR BIOSYNTHETIC PROTEIN FLHB"/>
    <property type="match status" value="1"/>
</dbReference>
<evidence type="ECO:0000313" key="1">
    <source>
        <dbReference type="EMBL" id="MDW0111796.1"/>
    </source>
</evidence>
<keyword evidence="2" id="KW-1185">Reference proteome</keyword>
<dbReference type="Pfam" id="PF01312">
    <property type="entry name" value="Bac_export_2"/>
    <property type="match status" value="1"/>
</dbReference>
<accession>A0ABU4G4B4</accession>
<reference evidence="1 2" key="1">
    <citation type="submission" date="2023-06" db="EMBL/GenBank/DDBJ databases">
        <title>Sporosarcina sp. nov., isolated from Korean traditional fermented seafood 'Jeotgal'.</title>
        <authorList>
            <person name="Yang A.I."/>
            <person name="Shin N.-R."/>
        </authorList>
    </citation>
    <scope>NUCLEOTIDE SEQUENCE [LARGE SCALE GENOMIC DNA]</scope>
    <source>
        <strain evidence="1 2">KCTC13119</strain>
    </source>
</reference>
<name>A0ABU4G4B4_9BACL</name>
<dbReference type="SUPFAM" id="SSF160544">
    <property type="entry name" value="EscU C-terminal domain-like"/>
    <property type="match status" value="1"/>
</dbReference>
<comment type="caution">
    <text evidence="1">The sequence shown here is derived from an EMBL/GenBank/DDBJ whole genome shotgun (WGS) entry which is preliminary data.</text>
</comment>
<dbReference type="Gene3D" id="3.40.1690.10">
    <property type="entry name" value="secretion proteins EscU"/>
    <property type="match status" value="1"/>
</dbReference>
<organism evidence="1 2">
    <name type="scientific">Sporosarcina saromensis</name>
    <dbReference type="NCBI Taxonomy" id="359365"/>
    <lineage>
        <taxon>Bacteria</taxon>
        <taxon>Bacillati</taxon>
        <taxon>Bacillota</taxon>
        <taxon>Bacilli</taxon>
        <taxon>Bacillales</taxon>
        <taxon>Caryophanaceae</taxon>
        <taxon>Sporosarcina</taxon>
    </lineage>
</organism>
<dbReference type="InterPro" id="IPR006135">
    <property type="entry name" value="T3SS_substrate_exporter"/>
</dbReference>
<dbReference type="Proteomes" id="UP001282284">
    <property type="component" value="Unassembled WGS sequence"/>
</dbReference>
<proteinExistence type="predicted"/>
<evidence type="ECO:0000313" key="2">
    <source>
        <dbReference type="Proteomes" id="UP001282284"/>
    </source>
</evidence>
<dbReference type="PANTHER" id="PTHR30531:SF12">
    <property type="entry name" value="FLAGELLAR BIOSYNTHETIC PROTEIN FLHB"/>
    <property type="match status" value="1"/>
</dbReference>